<dbReference type="Gene3D" id="1.10.3470.10">
    <property type="entry name" value="ABC transporter involved in vitamin B12 uptake, BtuC"/>
    <property type="match status" value="1"/>
</dbReference>
<keyword evidence="4" id="KW-1003">Cell membrane</keyword>
<dbReference type="FunFam" id="1.10.3470.10:FF:000001">
    <property type="entry name" value="Vitamin B12 ABC transporter permease BtuC"/>
    <property type="match status" value="1"/>
</dbReference>
<keyword evidence="5 8" id="KW-0812">Transmembrane</keyword>
<feature type="transmembrane region" description="Helical" evidence="8">
    <location>
        <begin position="96"/>
        <end position="117"/>
    </location>
</feature>
<feature type="transmembrane region" description="Helical" evidence="8">
    <location>
        <begin position="196"/>
        <end position="220"/>
    </location>
</feature>
<comment type="similarity">
    <text evidence="2">Belongs to the binding-protein-dependent transport system permease family. FecCD subfamily.</text>
</comment>
<reference evidence="9 10" key="1">
    <citation type="submission" date="2019-03" db="EMBL/GenBank/DDBJ databases">
        <title>Draft genome sequences of novel Actinobacteria.</title>
        <authorList>
            <person name="Sahin N."/>
            <person name="Ay H."/>
            <person name="Saygin H."/>
        </authorList>
    </citation>
    <scope>NUCLEOTIDE SEQUENCE [LARGE SCALE GENOMIC DNA]</scope>
    <source>
        <strain evidence="9 10">5K138</strain>
    </source>
</reference>
<comment type="subcellular location">
    <subcellularLocation>
        <location evidence="1">Cell membrane</location>
        <topology evidence="1">Multi-pass membrane protein</topology>
    </subcellularLocation>
</comment>
<dbReference type="PANTHER" id="PTHR30472">
    <property type="entry name" value="FERRIC ENTEROBACTIN TRANSPORT SYSTEM PERMEASE PROTEIN"/>
    <property type="match status" value="1"/>
</dbReference>
<dbReference type="InterPro" id="IPR037294">
    <property type="entry name" value="ABC_BtuC-like"/>
</dbReference>
<feature type="transmembrane region" description="Helical" evidence="8">
    <location>
        <begin position="124"/>
        <end position="146"/>
    </location>
</feature>
<evidence type="ECO:0000256" key="2">
    <source>
        <dbReference type="ARBA" id="ARBA00007935"/>
    </source>
</evidence>
<dbReference type="InterPro" id="IPR000522">
    <property type="entry name" value="ABC_transptr_permease_BtuC"/>
</dbReference>
<evidence type="ECO:0000256" key="3">
    <source>
        <dbReference type="ARBA" id="ARBA00022448"/>
    </source>
</evidence>
<dbReference type="CDD" id="cd06550">
    <property type="entry name" value="TM_ABC_iron-siderophores_like"/>
    <property type="match status" value="1"/>
</dbReference>
<dbReference type="PANTHER" id="PTHR30472:SF1">
    <property type="entry name" value="FE(3+) DICITRATE TRANSPORT SYSTEM PERMEASE PROTEIN FECC-RELATED"/>
    <property type="match status" value="1"/>
</dbReference>
<organism evidence="9 10">
    <name type="scientific">Jiangella asiatica</name>
    <dbReference type="NCBI Taxonomy" id="2530372"/>
    <lineage>
        <taxon>Bacteria</taxon>
        <taxon>Bacillati</taxon>
        <taxon>Actinomycetota</taxon>
        <taxon>Actinomycetes</taxon>
        <taxon>Jiangellales</taxon>
        <taxon>Jiangellaceae</taxon>
        <taxon>Jiangella</taxon>
    </lineage>
</organism>
<protein>
    <submittedName>
        <fullName evidence="9">Iron ABC transporter permease</fullName>
    </submittedName>
</protein>
<dbReference type="EMBL" id="SMKZ01000008">
    <property type="protein sequence ID" value="TDE12206.1"/>
    <property type="molecule type" value="Genomic_DNA"/>
</dbReference>
<keyword evidence="6 8" id="KW-1133">Transmembrane helix</keyword>
<feature type="transmembrane region" description="Helical" evidence="8">
    <location>
        <begin position="12"/>
        <end position="33"/>
    </location>
</feature>
<accession>A0A4R5DEC0</accession>
<keyword evidence="7 8" id="KW-0472">Membrane</keyword>
<evidence type="ECO:0000313" key="9">
    <source>
        <dbReference type="EMBL" id="TDE12206.1"/>
    </source>
</evidence>
<keyword evidence="3" id="KW-0813">Transport</keyword>
<dbReference type="GO" id="GO:0005886">
    <property type="term" value="C:plasma membrane"/>
    <property type="evidence" value="ECO:0007669"/>
    <property type="project" value="UniProtKB-SubCell"/>
</dbReference>
<name>A0A4R5DEC0_9ACTN</name>
<evidence type="ECO:0000256" key="4">
    <source>
        <dbReference type="ARBA" id="ARBA00022475"/>
    </source>
</evidence>
<feature type="transmembrane region" description="Helical" evidence="8">
    <location>
        <begin position="152"/>
        <end position="175"/>
    </location>
</feature>
<feature type="transmembrane region" description="Helical" evidence="8">
    <location>
        <begin position="282"/>
        <end position="306"/>
    </location>
</feature>
<evidence type="ECO:0000256" key="8">
    <source>
        <dbReference type="SAM" id="Phobius"/>
    </source>
</evidence>
<proteinExistence type="inferred from homology"/>
<dbReference type="GO" id="GO:0022857">
    <property type="term" value="F:transmembrane transporter activity"/>
    <property type="evidence" value="ECO:0007669"/>
    <property type="project" value="InterPro"/>
</dbReference>
<keyword evidence="10" id="KW-1185">Reference proteome</keyword>
<evidence type="ECO:0000256" key="7">
    <source>
        <dbReference type="ARBA" id="ARBA00023136"/>
    </source>
</evidence>
<dbReference type="InParanoid" id="A0A4R5DEC0"/>
<dbReference type="AlphaFoldDB" id="A0A4R5DEC0"/>
<feature type="transmembrane region" description="Helical" evidence="8">
    <location>
        <begin position="312"/>
        <end position="330"/>
    </location>
</feature>
<feature type="transmembrane region" description="Helical" evidence="8">
    <location>
        <begin position="67"/>
        <end position="84"/>
    </location>
</feature>
<evidence type="ECO:0000256" key="5">
    <source>
        <dbReference type="ARBA" id="ARBA00022692"/>
    </source>
</evidence>
<dbReference type="SUPFAM" id="SSF81345">
    <property type="entry name" value="ABC transporter involved in vitamin B12 uptake, BtuC"/>
    <property type="match status" value="1"/>
</dbReference>
<feature type="transmembrane region" description="Helical" evidence="8">
    <location>
        <begin position="240"/>
        <end position="270"/>
    </location>
</feature>
<dbReference type="RefSeq" id="WP_131893132.1">
    <property type="nucleotide sequence ID" value="NZ_SMKZ01000008.1"/>
</dbReference>
<evidence type="ECO:0000256" key="1">
    <source>
        <dbReference type="ARBA" id="ARBA00004651"/>
    </source>
</evidence>
<evidence type="ECO:0000256" key="6">
    <source>
        <dbReference type="ARBA" id="ARBA00022989"/>
    </source>
</evidence>
<gene>
    <name evidence="9" type="ORF">E1269_07910</name>
</gene>
<sequence>MSNRSGWSDAKLGIGIVAAMAALVLVVALGLAIGTRALPLADVVDALRSHDHSDAAIIVWDQRLPRTLLGALVGAALGVGGAMAQGITRNPLADPALLGVSAGAALAIVVGSLAFGITALAPQIVVATVGAAAAGAVILALTGFGHGGVPPVTLALVGLSLSALIVAVVSILVLLDAQTLDEYRYWLVGALSGRGTPTLTTVAPVLILGLAAAVTAVRGLDALALGDDVARGLGVRVTRARIAAGLAVILLTATAVAAAGPIAFVGLVVPHAARAITGPRHGWLLPYSALLGATLLVAADVVGRVVARPGEVQVGVVTALVGAPMVLLMLRRTARAGAAL</sequence>
<dbReference type="GO" id="GO:0033214">
    <property type="term" value="P:siderophore-iron import into cell"/>
    <property type="evidence" value="ECO:0007669"/>
    <property type="project" value="TreeGrafter"/>
</dbReference>
<dbReference type="Proteomes" id="UP000294739">
    <property type="component" value="Unassembled WGS sequence"/>
</dbReference>
<dbReference type="Pfam" id="PF01032">
    <property type="entry name" value="FecCD"/>
    <property type="match status" value="1"/>
</dbReference>
<evidence type="ECO:0000313" key="10">
    <source>
        <dbReference type="Proteomes" id="UP000294739"/>
    </source>
</evidence>
<dbReference type="OrthoDB" id="9782305at2"/>
<comment type="caution">
    <text evidence="9">The sequence shown here is derived from an EMBL/GenBank/DDBJ whole genome shotgun (WGS) entry which is preliminary data.</text>
</comment>